<keyword evidence="3" id="KW-0820">tRNA-binding</keyword>
<dbReference type="Gene3D" id="3.30.930.10">
    <property type="entry name" value="Bira Bifunctional Protein, Domain 2"/>
    <property type="match status" value="1"/>
</dbReference>
<keyword evidence="9" id="KW-0030">Aminoacyl-tRNA synthetase</keyword>
<dbReference type="GO" id="GO:0002161">
    <property type="term" value="F:aminoacyl-tRNA deacylase activity"/>
    <property type="evidence" value="ECO:0007669"/>
    <property type="project" value="TreeGrafter"/>
</dbReference>
<dbReference type="InterPro" id="IPR018164">
    <property type="entry name" value="Ala-tRNA-synth_IIc_N"/>
</dbReference>
<dbReference type="SUPFAM" id="SSF101353">
    <property type="entry name" value="Putative anticodon-binding domain of alanyl-tRNA synthetase (AlaRS)"/>
    <property type="match status" value="1"/>
</dbReference>
<dbReference type="InterPro" id="IPR018165">
    <property type="entry name" value="Ala-tRNA-synth_IIc_core"/>
</dbReference>
<dbReference type="GO" id="GO:0005739">
    <property type="term" value="C:mitochondrion"/>
    <property type="evidence" value="ECO:0007669"/>
    <property type="project" value="TreeGrafter"/>
</dbReference>
<dbReference type="GO" id="GO:0009507">
    <property type="term" value="C:chloroplast"/>
    <property type="evidence" value="ECO:0007669"/>
    <property type="project" value="TreeGrafter"/>
</dbReference>
<dbReference type="GO" id="GO:0006419">
    <property type="term" value="P:alanyl-tRNA aminoacylation"/>
    <property type="evidence" value="ECO:0007669"/>
    <property type="project" value="InterPro"/>
</dbReference>
<name>A0A9R0YJ18_TRITD</name>
<feature type="domain" description="Alanyl-transfer RNA synthetases family profile" evidence="10">
    <location>
        <begin position="16"/>
        <end position="312"/>
    </location>
</feature>
<sequence length="422" mass="48252">MGNPTKRWSGAVIRREFFKHFGELERWYSSPLILVEDFKAPLLQTAMNRFKQSFMADLPSGEGSTFSFKCLRIGDTLEDFNDTRYHSLTELLGTWHPGEHRREVILNLLEFLQEECGLGKECIYATYFAGDENFDADTECRDIMLEFLPKENVSSSTVKGSFWNVDGSGPCGPCLGIYFDCSDLAYEARDPWTRISLNHRTIPQIWSLVFVQHACERIEAYNFYVDSEAVTCPEDTDQIGMAYRIIANHLRIISVATTYGTQIGDHGREYLLKLIDRRGIELSIEKLGIHQSSYAKLVKGCIEEMADFIPEIFPTKGKLKQEKLNKIVKDEVDIHKSTWTEIATKKTRGQAEDDLKPSHPTTWYKIRGIKFLDHNTHIVHKDRNTKCTLVALWQCSSAWGQDIFGSKYDPDLRGPSTSSCPT</sequence>
<dbReference type="PROSITE" id="PS50860">
    <property type="entry name" value="AA_TRNA_LIGASE_II_ALA"/>
    <property type="match status" value="1"/>
</dbReference>
<evidence type="ECO:0000256" key="3">
    <source>
        <dbReference type="ARBA" id="ARBA00022555"/>
    </source>
</evidence>
<dbReference type="GO" id="GO:0004813">
    <property type="term" value="F:alanine-tRNA ligase activity"/>
    <property type="evidence" value="ECO:0007669"/>
    <property type="project" value="UniProtKB-EC"/>
</dbReference>
<dbReference type="EMBL" id="LT934122">
    <property type="protein sequence ID" value="VAI56384.1"/>
    <property type="molecule type" value="Genomic_DNA"/>
</dbReference>
<gene>
    <name evidence="11" type="ORF">TRITD_6Bv1G069530</name>
</gene>
<evidence type="ECO:0000256" key="8">
    <source>
        <dbReference type="ARBA" id="ARBA00022917"/>
    </source>
</evidence>
<dbReference type="Gramene" id="TRITD6Bv1G069530.1">
    <property type="protein sequence ID" value="TRITD6Bv1G069530.1"/>
    <property type="gene ID" value="TRITD6Bv1G069530"/>
</dbReference>
<dbReference type="PANTHER" id="PTHR11777:SF9">
    <property type="entry name" value="ALANINE--TRNA LIGASE, CYTOPLASMIC"/>
    <property type="match status" value="1"/>
</dbReference>
<keyword evidence="7" id="KW-0694">RNA-binding</keyword>
<keyword evidence="8" id="KW-0648">Protein biosynthesis</keyword>
<reference evidence="11 12" key="1">
    <citation type="submission" date="2017-09" db="EMBL/GenBank/DDBJ databases">
        <authorList>
            <consortium name="International Durum Wheat Genome Sequencing Consortium (IDWGSC)"/>
            <person name="Milanesi L."/>
        </authorList>
    </citation>
    <scope>NUCLEOTIDE SEQUENCE [LARGE SCALE GENOMIC DNA]</scope>
    <source>
        <strain evidence="12">cv. Svevo</strain>
    </source>
</reference>
<dbReference type="Proteomes" id="UP000324705">
    <property type="component" value="Chromosome 6B"/>
</dbReference>
<accession>A0A9R0YJ18</accession>
<dbReference type="SUPFAM" id="SSF55681">
    <property type="entry name" value="Class II aaRS and biotin synthetases"/>
    <property type="match status" value="1"/>
</dbReference>
<proteinExistence type="inferred from homology"/>
<evidence type="ECO:0000256" key="7">
    <source>
        <dbReference type="ARBA" id="ARBA00022884"/>
    </source>
</evidence>
<evidence type="ECO:0000256" key="6">
    <source>
        <dbReference type="ARBA" id="ARBA00022840"/>
    </source>
</evidence>
<dbReference type="InterPro" id="IPR018162">
    <property type="entry name" value="Ala-tRNA-ligase_IIc_anticod-bd"/>
</dbReference>
<evidence type="ECO:0000256" key="5">
    <source>
        <dbReference type="ARBA" id="ARBA00022741"/>
    </source>
</evidence>
<keyword evidence="12" id="KW-1185">Reference proteome</keyword>
<evidence type="ECO:0000259" key="10">
    <source>
        <dbReference type="PROSITE" id="PS50860"/>
    </source>
</evidence>
<dbReference type="EC" id="6.1.1.7" evidence="2"/>
<evidence type="ECO:0000256" key="4">
    <source>
        <dbReference type="ARBA" id="ARBA00022598"/>
    </source>
</evidence>
<keyword evidence="5" id="KW-0547">Nucleotide-binding</keyword>
<dbReference type="InterPro" id="IPR045864">
    <property type="entry name" value="aa-tRNA-synth_II/BPL/LPL"/>
</dbReference>
<dbReference type="InterPro" id="IPR050058">
    <property type="entry name" value="Ala-tRNA_ligase"/>
</dbReference>
<keyword evidence="6" id="KW-0067">ATP-binding</keyword>
<dbReference type="GO" id="GO:0005524">
    <property type="term" value="F:ATP binding"/>
    <property type="evidence" value="ECO:0007669"/>
    <property type="project" value="UniProtKB-KW"/>
</dbReference>
<dbReference type="GO" id="GO:0000049">
    <property type="term" value="F:tRNA binding"/>
    <property type="evidence" value="ECO:0007669"/>
    <property type="project" value="UniProtKB-KW"/>
</dbReference>
<dbReference type="PANTHER" id="PTHR11777">
    <property type="entry name" value="ALANYL-TRNA SYNTHETASE"/>
    <property type="match status" value="1"/>
</dbReference>
<evidence type="ECO:0000313" key="11">
    <source>
        <dbReference type="EMBL" id="VAI56384.1"/>
    </source>
</evidence>
<organism evidence="11 12">
    <name type="scientific">Triticum turgidum subsp. durum</name>
    <name type="common">Durum wheat</name>
    <name type="synonym">Triticum durum</name>
    <dbReference type="NCBI Taxonomy" id="4567"/>
    <lineage>
        <taxon>Eukaryota</taxon>
        <taxon>Viridiplantae</taxon>
        <taxon>Streptophyta</taxon>
        <taxon>Embryophyta</taxon>
        <taxon>Tracheophyta</taxon>
        <taxon>Spermatophyta</taxon>
        <taxon>Magnoliopsida</taxon>
        <taxon>Liliopsida</taxon>
        <taxon>Poales</taxon>
        <taxon>Poaceae</taxon>
        <taxon>BOP clade</taxon>
        <taxon>Pooideae</taxon>
        <taxon>Triticodae</taxon>
        <taxon>Triticeae</taxon>
        <taxon>Triticinae</taxon>
        <taxon>Triticum</taxon>
    </lineage>
</organism>
<dbReference type="OMA" id="CERIEAY"/>
<comment type="similarity">
    <text evidence="1">Belongs to the class-II aminoacyl-tRNA synthetase family.</text>
</comment>
<dbReference type="AlphaFoldDB" id="A0A9R0YJ18"/>
<dbReference type="Pfam" id="PF01411">
    <property type="entry name" value="tRNA-synt_2c"/>
    <property type="match status" value="2"/>
</dbReference>
<evidence type="ECO:0000256" key="9">
    <source>
        <dbReference type="ARBA" id="ARBA00023146"/>
    </source>
</evidence>
<protein>
    <recommendedName>
        <fullName evidence="2">alanine--tRNA ligase</fullName>
        <ecNumber evidence="2">6.1.1.7</ecNumber>
    </recommendedName>
</protein>
<keyword evidence="4" id="KW-0436">Ligase</keyword>
<evidence type="ECO:0000313" key="12">
    <source>
        <dbReference type="Proteomes" id="UP000324705"/>
    </source>
</evidence>
<evidence type="ECO:0000256" key="1">
    <source>
        <dbReference type="ARBA" id="ARBA00008226"/>
    </source>
</evidence>
<evidence type="ECO:0000256" key="2">
    <source>
        <dbReference type="ARBA" id="ARBA00013168"/>
    </source>
</evidence>